<dbReference type="AlphaFoldDB" id="A0A9W7BPL0"/>
<proteinExistence type="predicted"/>
<keyword evidence="9" id="KW-1185">Reference proteome</keyword>
<dbReference type="Pfam" id="PF00538">
    <property type="entry name" value="Linker_histone"/>
    <property type="match status" value="1"/>
</dbReference>
<dbReference type="GO" id="GO:0003677">
    <property type="term" value="F:DNA binding"/>
    <property type="evidence" value="ECO:0007669"/>
    <property type="project" value="InterPro"/>
</dbReference>
<name>A0A9W7BPL0_9STRA</name>
<dbReference type="GO" id="GO:0000786">
    <property type="term" value="C:nucleosome"/>
    <property type="evidence" value="ECO:0007669"/>
    <property type="project" value="InterPro"/>
</dbReference>
<evidence type="ECO:0000256" key="4">
    <source>
        <dbReference type="ARBA" id="ARBA00023235"/>
    </source>
</evidence>
<dbReference type="FunFam" id="3.10.50.40:FF:000006">
    <property type="entry name" value="Peptidyl-prolyl cis-trans isomerase"/>
    <property type="match status" value="1"/>
</dbReference>
<dbReference type="SMART" id="SM00526">
    <property type="entry name" value="H15"/>
    <property type="match status" value="1"/>
</dbReference>
<dbReference type="InterPro" id="IPR001179">
    <property type="entry name" value="PPIase_FKBP_dom"/>
</dbReference>
<evidence type="ECO:0000259" key="6">
    <source>
        <dbReference type="PROSITE" id="PS50059"/>
    </source>
</evidence>
<dbReference type="PANTHER" id="PTHR43811">
    <property type="entry name" value="FKBP-TYPE PEPTIDYL-PROLYL CIS-TRANS ISOMERASE FKPA"/>
    <property type="match status" value="1"/>
</dbReference>
<dbReference type="InterPro" id="IPR036390">
    <property type="entry name" value="WH_DNA-bd_sf"/>
</dbReference>
<gene>
    <name evidence="8" type="ORF">TrVE_jg7069</name>
</gene>
<evidence type="ECO:0000256" key="3">
    <source>
        <dbReference type="ARBA" id="ARBA00023110"/>
    </source>
</evidence>
<dbReference type="Proteomes" id="UP001165160">
    <property type="component" value="Unassembled WGS sequence"/>
</dbReference>
<comment type="catalytic activity">
    <reaction evidence="1 5">
        <text>[protein]-peptidylproline (omega=180) = [protein]-peptidylproline (omega=0)</text>
        <dbReference type="Rhea" id="RHEA:16237"/>
        <dbReference type="Rhea" id="RHEA-COMP:10747"/>
        <dbReference type="Rhea" id="RHEA-COMP:10748"/>
        <dbReference type="ChEBI" id="CHEBI:83833"/>
        <dbReference type="ChEBI" id="CHEBI:83834"/>
        <dbReference type="EC" id="5.2.1.8"/>
    </reaction>
</comment>
<comment type="caution">
    <text evidence="8">The sequence shown here is derived from an EMBL/GenBank/DDBJ whole genome shotgun (WGS) entry which is preliminary data.</text>
</comment>
<feature type="domain" description="H15" evidence="7">
    <location>
        <begin position="11"/>
        <end position="77"/>
    </location>
</feature>
<dbReference type="GO" id="GO:0003755">
    <property type="term" value="F:peptidyl-prolyl cis-trans isomerase activity"/>
    <property type="evidence" value="ECO:0007669"/>
    <property type="project" value="UniProtKB-KW"/>
</dbReference>
<dbReference type="InterPro" id="IPR005818">
    <property type="entry name" value="Histone_H1/H5_H15"/>
</dbReference>
<evidence type="ECO:0000259" key="7">
    <source>
        <dbReference type="PROSITE" id="PS51504"/>
    </source>
</evidence>
<dbReference type="EMBL" id="BRXX01000100">
    <property type="protein sequence ID" value="GMH90010.1"/>
    <property type="molecule type" value="Genomic_DNA"/>
</dbReference>
<evidence type="ECO:0000256" key="2">
    <source>
        <dbReference type="ARBA" id="ARBA00013194"/>
    </source>
</evidence>
<dbReference type="SUPFAM" id="SSF46785">
    <property type="entry name" value="Winged helix' DNA-binding domain"/>
    <property type="match status" value="1"/>
</dbReference>
<dbReference type="EC" id="5.2.1.8" evidence="2 5"/>
<dbReference type="PANTHER" id="PTHR43811:SF19">
    <property type="entry name" value="39 KDA FK506-BINDING NUCLEAR PROTEIN"/>
    <property type="match status" value="1"/>
</dbReference>
<keyword evidence="4 5" id="KW-0413">Isomerase</keyword>
<sequence>MYVAARLSKVQTKTLADKVVYAIRQLKSHKGSSRQAISKLLKAEFDVTNTKAVSKAILNLVKKNVLEQRGQSFLVKGEVYEEPQDERVQVEDIEVGDGEVATPGKTVVVSYTGKLTDENGHTFDSAKSFDFILGNGDVIKGWDRGVQGMKVGGKRKLVCPPKMGYGMKGSAPDIPPGATLHFIIGLLDVQ</sequence>
<protein>
    <recommendedName>
        <fullName evidence="2 5">peptidylprolyl isomerase</fullName>
        <ecNumber evidence="2 5">5.2.1.8</ecNumber>
    </recommendedName>
</protein>
<dbReference type="Pfam" id="PF00254">
    <property type="entry name" value="FKBP_C"/>
    <property type="match status" value="1"/>
</dbReference>
<dbReference type="InterPro" id="IPR046357">
    <property type="entry name" value="PPIase_dom_sf"/>
</dbReference>
<dbReference type="Gene3D" id="1.10.10.10">
    <property type="entry name" value="Winged helix-like DNA-binding domain superfamily/Winged helix DNA-binding domain"/>
    <property type="match status" value="1"/>
</dbReference>
<evidence type="ECO:0000256" key="1">
    <source>
        <dbReference type="ARBA" id="ARBA00000971"/>
    </source>
</evidence>
<dbReference type="PROSITE" id="PS50059">
    <property type="entry name" value="FKBP_PPIASE"/>
    <property type="match status" value="1"/>
</dbReference>
<evidence type="ECO:0000313" key="9">
    <source>
        <dbReference type="Proteomes" id="UP001165160"/>
    </source>
</evidence>
<dbReference type="SUPFAM" id="SSF54534">
    <property type="entry name" value="FKBP-like"/>
    <property type="match status" value="1"/>
</dbReference>
<feature type="domain" description="PPIase FKBP-type" evidence="6">
    <location>
        <begin position="104"/>
        <end position="190"/>
    </location>
</feature>
<evidence type="ECO:0000313" key="8">
    <source>
        <dbReference type="EMBL" id="GMH90010.1"/>
    </source>
</evidence>
<dbReference type="InterPro" id="IPR036388">
    <property type="entry name" value="WH-like_DNA-bd_sf"/>
</dbReference>
<accession>A0A9W7BPL0</accession>
<dbReference type="GO" id="GO:0006334">
    <property type="term" value="P:nucleosome assembly"/>
    <property type="evidence" value="ECO:0007669"/>
    <property type="project" value="InterPro"/>
</dbReference>
<keyword evidence="3 5" id="KW-0697">Rotamase</keyword>
<evidence type="ECO:0000256" key="5">
    <source>
        <dbReference type="PROSITE-ProRule" id="PRU00277"/>
    </source>
</evidence>
<dbReference type="Gene3D" id="3.10.50.40">
    <property type="match status" value="1"/>
</dbReference>
<dbReference type="PROSITE" id="PS51504">
    <property type="entry name" value="H15"/>
    <property type="match status" value="1"/>
</dbReference>
<organism evidence="8 9">
    <name type="scientific">Triparma verrucosa</name>
    <dbReference type="NCBI Taxonomy" id="1606542"/>
    <lineage>
        <taxon>Eukaryota</taxon>
        <taxon>Sar</taxon>
        <taxon>Stramenopiles</taxon>
        <taxon>Ochrophyta</taxon>
        <taxon>Bolidophyceae</taxon>
        <taxon>Parmales</taxon>
        <taxon>Triparmaceae</taxon>
        <taxon>Triparma</taxon>
    </lineage>
</organism>
<reference evidence="9" key="1">
    <citation type="journal article" date="2023" name="Commun. Biol.">
        <title>Genome analysis of Parmales, the sister group of diatoms, reveals the evolutionary specialization of diatoms from phago-mixotrophs to photoautotrophs.</title>
        <authorList>
            <person name="Ban H."/>
            <person name="Sato S."/>
            <person name="Yoshikawa S."/>
            <person name="Yamada K."/>
            <person name="Nakamura Y."/>
            <person name="Ichinomiya M."/>
            <person name="Sato N."/>
            <person name="Blanc-Mathieu R."/>
            <person name="Endo H."/>
            <person name="Kuwata A."/>
            <person name="Ogata H."/>
        </authorList>
    </citation>
    <scope>NUCLEOTIDE SEQUENCE [LARGE SCALE GENOMIC DNA]</scope>
    <source>
        <strain evidence="9">NIES 3699</strain>
    </source>
</reference>